<dbReference type="AlphaFoldDB" id="A0A8I0A9U4"/>
<dbReference type="Gene3D" id="3.30.2020.10">
    <property type="entry name" value="NE0471-like N-terminal domain"/>
    <property type="match status" value="1"/>
</dbReference>
<dbReference type="InterPro" id="IPR036782">
    <property type="entry name" value="NE0471-like_N"/>
</dbReference>
<dbReference type="InterPro" id="IPR018841">
    <property type="entry name" value="DUF2442"/>
</dbReference>
<dbReference type="EMBL" id="JACOOT010000019">
    <property type="protein sequence ID" value="MBC5651219.1"/>
    <property type="molecule type" value="Genomic_DNA"/>
</dbReference>
<evidence type="ECO:0000313" key="2">
    <source>
        <dbReference type="Proteomes" id="UP000652847"/>
    </source>
</evidence>
<dbReference type="Proteomes" id="UP000652847">
    <property type="component" value="Unassembled WGS sequence"/>
</dbReference>
<sequence length="94" mass="10599">MFTLNGIVYASEKPENLQILSAKPLDDMMMILTFSTGEQRLFDATVLTGSAFAPLADEKIFKDCKVVDGIVTWMDEDIDCAPEYMYEHSYAYLA</sequence>
<dbReference type="Pfam" id="PF10387">
    <property type="entry name" value="DUF2442"/>
    <property type="match status" value="1"/>
</dbReference>
<keyword evidence="2" id="KW-1185">Reference proteome</keyword>
<comment type="caution">
    <text evidence="1">The sequence shown here is derived from an EMBL/GenBank/DDBJ whole genome shotgun (WGS) entry which is preliminary data.</text>
</comment>
<name>A0A8I0A9U4_9FIRM</name>
<organism evidence="1 2">
    <name type="scientific">Blautia segnis</name>
    <dbReference type="NCBI Taxonomy" id="2763030"/>
    <lineage>
        <taxon>Bacteria</taxon>
        <taxon>Bacillati</taxon>
        <taxon>Bacillota</taxon>
        <taxon>Clostridia</taxon>
        <taxon>Lachnospirales</taxon>
        <taxon>Lachnospiraceae</taxon>
        <taxon>Blautia</taxon>
    </lineage>
</organism>
<gene>
    <name evidence="1" type="ORF">H8S54_08885</name>
</gene>
<evidence type="ECO:0000313" key="1">
    <source>
        <dbReference type="EMBL" id="MBC5651219.1"/>
    </source>
</evidence>
<dbReference type="SUPFAM" id="SSF143880">
    <property type="entry name" value="NE0471 N-terminal domain-like"/>
    <property type="match status" value="1"/>
</dbReference>
<protein>
    <submittedName>
        <fullName evidence="1">DUF2442 domain-containing protein</fullName>
    </submittedName>
</protein>
<proteinExistence type="predicted"/>
<reference evidence="1 2" key="1">
    <citation type="submission" date="2020-08" db="EMBL/GenBank/DDBJ databases">
        <title>Genome public.</title>
        <authorList>
            <person name="Liu C."/>
            <person name="Sun Q."/>
        </authorList>
    </citation>
    <scope>NUCLEOTIDE SEQUENCE [LARGE SCALE GENOMIC DNA]</scope>
    <source>
        <strain evidence="1 2">BX17</strain>
    </source>
</reference>
<dbReference type="RefSeq" id="WP_021925129.1">
    <property type="nucleotide sequence ID" value="NZ_JACOOT010000019.1"/>
</dbReference>
<accession>A0A8I0A9U4</accession>